<evidence type="ECO:0000313" key="1">
    <source>
        <dbReference type="EMBL" id="QFR23258.1"/>
    </source>
</evidence>
<evidence type="ECO:0000313" key="2">
    <source>
        <dbReference type="Proteomes" id="UP000326779"/>
    </source>
</evidence>
<reference evidence="1 2" key="1">
    <citation type="submission" date="2019-10" db="EMBL/GenBank/DDBJ databases">
        <title>The completed genome of Lactobacillus harbinensis M1.</title>
        <authorList>
            <person name="Zheng Y."/>
        </authorList>
    </citation>
    <scope>NUCLEOTIDE SEQUENCE [LARGE SCALE GENOMIC DNA]</scope>
    <source>
        <strain evidence="1 2">M1</strain>
    </source>
</reference>
<dbReference type="Proteomes" id="UP000326779">
    <property type="component" value="Chromosome"/>
</dbReference>
<dbReference type="KEGG" id="lhb:D1010_07510"/>
<gene>
    <name evidence="1" type="ORF">D1010_07510</name>
</gene>
<dbReference type="EMBL" id="CP045143">
    <property type="protein sequence ID" value="QFR23258.1"/>
    <property type="molecule type" value="Genomic_DNA"/>
</dbReference>
<protein>
    <submittedName>
        <fullName evidence="1">Uncharacterized protein</fullName>
    </submittedName>
</protein>
<dbReference type="AlphaFoldDB" id="A0A5P8M414"/>
<dbReference type="RefSeq" id="WP_150391652.1">
    <property type="nucleotide sequence ID" value="NZ_CP041364.1"/>
</dbReference>
<name>A0A5P8M414_9LACO</name>
<sequence length="75" mass="8518">MMLVFDIILDTPEKRVYEVTSDSNTKGTITVDKKTLTATSEGTFSSHYPLPFIERMPIRLVKNGKPLKHFVYGRG</sequence>
<dbReference type="GeneID" id="78508842"/>
<accession>A0A5P8M414</accession>
<proteinExistence type="predicted"/>
<organism evidence="1 2">
    <name type="scientific">Schleiferilactobacillus harbinensis</name>
    <dbReference type="NCBI Taxonomy" id="304207"/>
    <lineage>
        <taxon>Bacteria</taxon>
        <taxon>Bacillati</taxon>
        <taxon>Bacillota</taxon>
        <taxon>Bacilli</taxon>
        <taxon>Lactobacillales</taxon>
        <taxon>Lactobacillaceae</taxon>
        <taxon>Schleiferilactobacillus</taxon>
    </lineage>
</organism>